<accession>A0A844CW12</accession>
<dbReference type="InterPro" id="IPR042183">
    <property type="entry name" value="MmgE/PrpD_sf_1"/>
</dbReference>
<dbReference type="Gene3D" id="1.10.4100.10">
    <property type="entry name" value="2-methylcitrate dehydratase PrpD"/>
    <property type="match status" value="1"/>
</dbReference>
<evidence type="ECO:0000259" key="2">
    <source>
        <dbReference type="Pfam" id="PF03972"/>
    </source>
</evidence>
<dbReference type="AlphaFoldDB" id="A0A844CW12"/>
<comment type="caution">
    <text evidence="4">The sequence shown here is derived from an EMBL/GenBank/DDBJ whole genome shotgun (WGS) entry which is preliminary data.</text>
</comment>
<evidence type="ECO:0000256" key="1">
    <source>
        <dbReference type="ARBA" id="ARBA00006174"/>
    </source>
</evidence>
<dbReference type="EMBL" id="SZWE01000001">
    <property type="protein sequence ID" value="MRU13823.1"/>
    <property type="molecule type" value="Genomic_DNA"/>
</dbReference>
<dbReference type="InterPro" id="IPR045336">
    <property type="entry name" value="MmgE_PrpD_N"/>
</dbReference>
<proteinExistence type="inferred from homology"/>
<dbReference type="Pfam" id="PF19305">
    <property type="entry name" value="MmgE_PrpD_C"/>
    <property type="match status" value="1"/>
</dbReference>
<name>A0A844CW12_9RHOB</name>
<dbReference type="RefSeq" id="WP_154148155.1">
    <property type="nucleotide sequence ID" value="NZ_SZWE01000001.1"/>
</dbReference>
<feature type="domain" description="MmgE/PrpD C-terminal" evidence="3">
    <location>
        <begin position="257"/>
        <end position="401"/>
    </location>
</feature>
<evidence type="ECO:0000313" key="4">
    <source>
        <dbReference type="EMBL" id="MRU13823.1"/>
    </source>
</evidence>
<evidence type="ECO:0000313" key="5">
    <source>
        <dbReference type="Proteomes" id="UP000564704"/>
    </source>
</evidence>
<dbReference type="OrthoDB" id="9795089at2"/>
<dbReference type="SUPFAM" id="SSF103378">
    <property type="entry name" value="2-methylcitrate dehydratase PrpD"/>
    <property type="match status" value="1"/>
</dbReference>
<dbReference type="PANTHER" id="PTHR16943">
    <property type="entry name" value="2-METHYLCITRATE DEHYDRATASE-RELATED"/>
    <property type="match status" value="1"/>
</dbReference>
<keyword evidence="5" id="KW-1185">Reference proteome</keyword>
<dbReference type="InterPro" id="IPR036148">
    <property type="entry name" value="MmgE/PrpD_sf"/>
</dbReference>
<gene>
    <name evidence="4" type="ORF">FDP25_00075</name>
</gene>
<dbReference type="Gene3D" id="3.30.1330.120">
    <property type="entry name" value="2-methylcitrate dehydratase PrpD"/>
    <property type="match status" value="1"/>
</dbReference>
<feature type="domain" description="MmgE/PrpD N-terminal" evidence="2">
    <location>
        <begin position="5"/>
        <end position="234"/>
    </location>
</feature>
<reference evidence="4 5" key="1">
    <citation type="submission" date="2019-05" db="EMBL/GenBank/DDBJ databases">
        <title>Roseovarius bejariae sp. nov., a moderately halophylic bacterium isolated from a saline soil in Rambla Salada (Murcia).</title>
        <authorList>
            <person name="Castro D.J."/>
            <person name="Gomez-Altuve A."/>
            <person name="Reina J.C."/>
            <person name="Rodriguez M."/>
            <person name="Sampedro I."/>
            <person name="Llamas I."/>
            <person name="Martinez-Checa F."/>
        </authorList>
    </citation>
    <scope>NUCLEOTIDE SEQUENCE [LARGE SCALE GENOMIC DNA]</scope>
    <source>
        <strain evidence="4 5">A21</strain>
    </source>
</reference>
<dbReference type="InterPro" id="IPR045337">
    <property type="entry name" value="MmgE_PrpD_C"/>
</dbReference>
<dbReference type="Proteomes" id="UP000564704">
    <property type="component" value="Unassembled WGS sequence"/>
</dbReference>
<sequence length="426" mass="44485">MTLARDIATFVVSAKPSAAAREIMVQSLYDWMVCGMAGASEPVAGIMRAQALEDGGTSQAAMFGGGQVPARAAALVNGTISHALDYDDTHFAHIGHLSVGVLPAVMACAPNDGAALLEAACIGFEVATRVGLWLGRAHYQAGFHQTATAGAFGATAAVARLRGFDEGQVAHALGLAATKAAGLKSQFGTMGKPMNAGLSAESGVVCADLAARGFISNPEAIDGAQGFGQTHAGEAVSSAWKGLGEEWKMQEVSHKLHACCHGLHAMIEALSPLKVNPAEVRAVRITTHPRWLTVCNQPAPETGLGAKFSYAHVAGMVLHGWNTADIGNFSDACAQDPALVAFRDKVSVTADDALSETETHIVLEMADGTPLQGQHDLMADVDPGQKWQALRRKGRALVGDREAQIWQAVQTERAPAPDALSELMQV</sequence>
<organism evidence="4 5">
    <name type="scientific">Roseovarius bejariae</name>
    <dbReference type="NCBI Taxonomy" id="2576383"/>
    <lineage>
        <taxon>Bacteria</taxon>
        <taxon>Pseudomonadati</taxon>
        <taxon>Pseudomonadota</taxon>
        <taxon>Alphaproteobacteria</taxon>
        <taxon>Rhodobacterales</taxon>
        <taxon>Roseobacteraceae</taxon>
        <taxon>Roseovarius</taxon>
    </lineage>
</organism>
<dbReference type="GO" id="GO:0016829">
    <property type="term" value="F:lyase activity"/>
    <property type="evidence" value="ECO:0007669"/>
    <property type="project" value="InterPro"/>
</dbReference>
<protein>
    <submittedName>
        <fullName evidence="4">MmgE/PrpD family protein</fullName>
    </submittedName>
</protein>
<evidence type="ECO:0000259" key="3">
    <source>
        <dbReference type="Pfam" id="PF19305"/>
    </source>
</evidence>
<dbReference type="InterPro" id="IPR005656">
    <property type="entry name" value="MmgE_PrpD"/>
</dbReference>
<dbReference type="Pfam" id="PF03972">
    <property type="entry name" value="MmgE_PrpD_N"/>
    <property type="match status" value="1"/>
</dbReference>
<dbReference type="PANTHER" id="PTHR16943:SF8">
    <property type="entry name" value="2-METHYLCITRATE DEHYDRATASE"/>
    <property type="match status" value="1"/>
</dbReference>
<comment type="similarity">
    <text evidence="1">Belongs to the PrpD family.</text>
</comment>
<dbReference type="InterPro" id="IPR042188">
    <property type="entry name" value="MmgE/PrpD_sf_2"/>
</dbReference>